<reference evidence="1 2" key="1">
    <citation type="submission" date="2020-08" db="EMBL/GenBank/DDBJ databases">
        <title>Genomic Encyclopedia of Type Strains, Phase IV (KMG-IV): sequencing the most valuable type-strain genomes for metagenomic binning, comparative biology and taxonomic classification.</title>
        <authorList>
            <person name="Goeker M."/>
        </authorList>
    </citation>
    <scope>NUCLEOTIDE SEQUENCE [LARGE SCALE GENOMIC DNA]</scope>
    <source>
        <strain evidence="1 2">DSM 27939</strain>
    </source>
</reference>
<organism evidence="1 2">
    <name type="scientific">Deinococcus humi</name>
    <dbReference type="NCBI Taxonomy" id="662880"/>
    <lineage>
        <taxon>Bacteria</taxon>
        <taxon>Thermotogati</taxon>
        <taxon>Deinococcota</taxon>
        <taxon>Deinococci</taxon>
        <taxon>Deinococcales</taxon>
        <taxon>Deinococcaceae</taxon>
        <taxon>Deinococcus</taxon>
    </lineage>
</organism>
<comment type="caution">
    <text evidence="1">The sequence shown here is derived from an EMBL/GenBank/DDBJ whole genome shotgun (WGS) entry which is preliminary data.</text>
</comment>
<gene>
    <name evidence="1" type="ORF">HNQ08_001591</name>
</gene>
<sequence length="175" mass="20147">MTLPREDQMPLTFYPGDPAKWTPAQRSRNERMASFLQHLQSEGMINPASKASGVSVATIWRWRDEYPAFNDAVVKFMTRTRMLTLEENLYRIANSTDPKMAMAAVRANEFLMRAWDREQYGEFKRVDQTVTVNHIVQLSHDARQAIQERQAQKLQQLRTIDVQASSRGDDEAGAN</sequence>
<dbReference type="RefSeq" id="WP_184129470.1">
    <property type="nucleotide sequence ID" value="NZ_JACHFL010000003.1"/>
</dbReference>
<dbReference type="EMBL" id="JACHFL010000003">
    <property type="protein sequence ID" value="MBB5362496.1"/>
    <property type="molecule type" value="Genomic_DNA"/>
</dbReference>
<dbReference type="Proteomes" id="UP000552709">
    <property type="component" value="Unassembled WGS sequence"/>
</dbReference>
<name>A0A7W8JSR7_9DEIO</name>
<keyword evidence="2" id="KW-1185">Reference proteome</keyword>
<evidence type="ECO:0000313" key="1">
    <source>
        <dbReference type="EMBL" id="MBB5362496.1"/>
    </source>
</evidence>
<protein>
    <recommendedName>
        <fullName evidence="3">Homeodomain phBC6A51-type domain-containing protein</fullName>
    </recommendedName>
</protein>
<accession>A0A7W8JSR7</accession>
<evidence type="ECO:0000313" key="2">
    <source>
        <dbReference type="Proteomes" id="UP000552709"/>
    </source>
</evidence>
<dbReference type="AlphaFoldDB" id="A0A7W8JSR7"/>
<evidence type="ECO:0008006" key="3">
    <source>
        <dbReference type="Google" id="ProtNLM"/>
    </source>
</evidence>
<proteinExistence type="predicted"/>